<feature type="transmembrane region" description="Helical" evidence="1">
    <location>
        <begin position="275"/>
        <end position="293"/>
    </location>
</feature>
<feature type="transmembrane region" description="Helical" evidence="1">
    <location>
        <begin position="229"/>
        <end position="254"/>
    </location>
</feature>
<evidence type="ECO:0000256" key="1">
    <source>
        <dbReference type="SAM" id="Phobius"/>
    </source>
</evidence>
<comment type="caution">
    <text evidence="2">The sequence shown here is derived from an EMBL/GenBank/DDBJ whole genome shotgun (WGS) entry which is preliminary data.</text>
</comment>
<evidence type="ECO:0000313" key="2">
    <source>
        <dbReference type="EMBL" id="RUL96775.1"/>
    </source>
</evidence>
<gene>
    <name evidence="2" type="ORF">EEQ99_29040</name>
</gene>
<proteinExistence type="predicted"/>
<dbReference type="EMBL" id="RIBW01000019">
    <property type="protein sequence ID" value="RUL96775.1"/>
    <property type="molecule type" value="Genomic_DNA"/>
</dbReference>
<keyword evidence="1" id="KW-0812">Transmembrane</keyword>
<keyword evidence="1" id="KW-1133">Transmembrane helix</keyword>
<dbReference type="Proteomes" id="UP000273611">
    <property type="component" value="Unassembled WGS sequence"/>
</dbReference>
<evidence type="ECO:0000313" key="3">
    <source>
        <dbReference type="Proteomes" id="UP000273611"/>
    </source>
</evidence>
<reference evidence="2 3" key="1">
    <citation type="journal article" date="2015" name="Int. J. Syst. Evol. Microbiol.">
        <title>Rhizobium anhuiense sp. nov., isolated from effective nodules of Vicia faba and Pisum sativum.</title>
        <authorList>
            <person name="Zhang Y.J."/>
            <person name="Zheng W.T."/>
            <person name="Everall I."/>
            <person name="Young J.P."/>
            <person name="Zhang X.X."/>
            <person name="Tian C.F."/>
            <person name="Sui X.H."/>
            <person name="Wang E.T."/>
            <person name="Chen W.X."/>
        </authorList>
    </citation>
    <scope>NUCLEOTIDE SEQUENCE [LARGE SCALE GENOMIC DNA]</scope>
    <source>
        <strain evidence="2 3">CCBAU 23252</strain>
    </source>
</reference>
<sequence>MYIYPRFNNGRQMATVTTKNIPIGSAAVTLPGIRRMWRDLNALVAEQGEIELSRLVRQEGHSLEEFEAYKQNARNNVFRILGTVEFENDVAIHDVDPEIVNIDPDGPLIRFIYMSHITPYQQSIGVKPEHAFEVILDFRQPPLLDASSVISAPTPNATKVAVSGSRDAWQAGVTQAVIRNIARRRPVRTWFHGSFIYDLFLVLIGLPLALYACWFFAPFVNGALSQAGPVVIGAAYLYIGFCAIWIYRILFSYAKWAFPLVEISEQRTKPLKHRALWWLIVATLGAKIFWDIADPLISIKSFLPAALR</sequence>
<dbReference type="AlphaFoldDB" id="A0A432NAZ4"/>
<feature type="transmembrane region" description="Helical" evidence="1">
    <location>
        <begin position="195"/>
        <end position="217"/>
    </location>
</feature>
<protein>
    <submittedName>
        <fullName evidence="2">Uncharacterized protein</fullName>
    </submittedName>
</protein>
<name>A0A432NAZ4_9HYPH</name>
<accession>A0A432NAZ4</accession>
<keyword evidence="1" id="KW-0472">Membrane</keyword>
<organism evidence="2 3">
    <name type="scientific">Rhizobium anhuiense</name>
    <dbReference type="NCBI Taxonomy" id="1184720"/>
    <lineage>
        <taxon>Bacteria</taxon>
        <taxon>Pseudomonadati</taxon>
        <taxon>Pseudomonadota</taxon>
        <taxon>Alphaproteobacteria</taxon>
        <taxon>Hyphomicrobiales</taxon>
        <taxon>Rhizobiaceae</taxon>
        <taxon>Rhizobium/Agrobacterium group</taxon>
        <taxon>Rhizobium</taxon>
    </lineage>
</organism>